<protein>
    <submittedName>
        <fullName evidence="7">GNAT family N-acetyltransferase</fullName>
    </submittedName>
</protein>
<comment type="catalytic activity">
    <reaction evidence="5">
        <text>glycyl-tRNA(Gly) + acetyl-CoA = N-acetylglycyl-tRNA(Gly) + CoA + H(+)</text>
        <dbReference type="Rhea" id="RHEA:81867"/>
        <dbReference type="Rhea" id="RHEA-COMP:9683"/>
        <dbReference type="Rhea" id="RHEA-COMP:19766"/>
        <dbReference type="ChEBI" id="CHEBI:15378"/>
        <dbReference type="ChEBI" id="CHEBI:57287"/>
        <dbReference type="ChEBI" id="CHEBI:57288"/>
        <dbReference type="ChEBI" id="CHEBI:78522"/>
        <dbReference type="ChEBI" id="CHEBI:232036"/>
    </reaction>
</comment>
<dbReference type="EMBL" id="VBRY01000001">
    <property type="protein sequence ID" value="TLS69289.1"/>
    <property type="molecule type" value="Genomic_DNA"/>
</dbReference>
<evidence type="ECO:0000256" key="2">
    <source>
        <dbReference type="ARBA" id="ARBA00022649"/>
    </source>
</evidence>
<evidence type="ECO:0000256" key="4">
    <source>
        <dbReference type="ARBA" id="ARBA00023315"/>
    </source>
</evidence>
<dbReference type="Gene3D" id="3.40.630.30">
    <property type="match status" value="1"/>
</dbReference>
<evidence type="ECO:0000313" key="7">
    <source>
        <dbReference type="EMBL" id="TLS69289.1"/>
    </source>
</evidence>
<evidence type="ECO:0000259" key="6">
    <source>
        <dbReference type="Pfam" id="PF13508"/>
    </source>
</evidence>
<dbReference type="PANTHER" id="PTHR36449:SF1">
    <property type="entry name" value="ACETYLTRANSFERASE"/>
    <property type="match status" value="1"/>
</dbReference>
<accession>A0A5R9GXB9</accession>
<gene>
    <name evidence="7" type="ORF">FEF65_01715</name>
</gene>
<organism evidence="7 8">
    <name type="scientific">Mariprofundus erugo</name>
    <dbReference type="NCBI Taxonomy" id="2528639"/>
    <lineage>
        <taxon>Bacteria</taxon>
        <taxon>Pseudomonadati</taxon>
        <taxon>Pseudomonadota</taxon>
        <taxon>Candidatius Mariprofundia</taxon>
        <taxon>Mariprofundales</taxon>
        <taxon>Mariprofundaceae</taxon>
        <taxon>Mariprofundus</taxon>
    </lineage>
</organism>
<dbReference type="CDD" id="cd04301">
    <property type="entry name" value="NAT_SF"/>
    <property type="match status" value="1"/>
</dbReference>
<keyword evidence="4" id="KW-0012">Acyltransferase</keyword>
<keyword evidence="8" id="KW-1185">Reference proteome</keyword>
<keyword evidence="2" id="KW-1277">Toxin-antitoxin system</keyword>
<dbReference type="PANTHER" id="PTHR36449">
    <property type="entry name" value="ACETYLTRANSFERASE-RELATED"/>
    <property type="match status" value="1"/>
</dbReference>
<feature type="domain" description="N-acetyltransferase" evidence="6">
    <location>
        <begin position="54"/>
        <end position="144"/>
    </location>
</feature>
<evidence type="ECO:0000256" key="3">
    <source>
        <dbReference type="ARBA" id="ARBA00022679"/>
    </source>
</evidence>
<comment type="caution">
    <text evidence="7">The sequence shown here is derived from an EMBL/GenBank/DDBJ whole genome shotgun (WGS) entry which is preliminary data.</text>
</comment>
<evidence type="ECO:0000256" key="5">
    <source>
        <dbReference type="ARBA" id="ARBA00049880"/>
    </source>
</evidence>
<dbReference type="Proteomes" id="UP000306585">
    <property type="component" value="Unassembled WGS sequence"/>
</dbReference>
<proteinExistence type="predicted"/>
<dbReference type="GO" id="GO:0016747">
    <property type="term" value="F:acyltransferase activity, transferring groups other than amino-acyl groups"/>
    <property type="evidence" value="ECO:0007669"/>
    <property type="project" value="InterPro"/>
</dbReference>
<dbReference type="InterPro" id="IPR016181">
    <property type="entry name" value="Acyl_CoA_acyltransferase"/>
</dbReference>
<evidence type="ECO:0000313" key="8">
    <source>
        <dbReference type="Proteomes" id="UP000306585"/>
    </source>
</evidence>
<dbReference type="Pfam" id="PF13508">
    <property type="entry name" value="Acetyltransf_7"/>
    <property type="match status" value="1"/>
</dbReference>
<keyword evidence="3 7" id="KW-0808">Transferase</keyword>
<sequence length="165" mass="18584">MIEPLSRCHNRKGFQCGVGELDYFLGKVAMQHADKGISRTFVMVPEENRTIIIGFYTLTVCEVKFDQFASDDSKPLPKIHPIPAAKLVRLAVARDFRGQHFGTKLLIHAMESFLQAQSVVGMSALFVNAKDDQAACFYRKYGFSPCSDDPLCLYLPTDTIRRAFQ</sequence>
<dbReference type="SUPFAM" id="SSF55729">
    <property type="entry name" value="Acyl-CoA N-acyltransferases (Nat)"/>
    <property type="match status" value="1"/>
</dbReference>
<reference evidence="7 8" key="1">
    <citation type="journal article" date="2019" name="Appl. Environ. Microbiol.">
        <title>Environmental Evidence and Genomic Insight of Iron-oxidizing Bacteria Preference Towards More Corrosion Resistant Stainless Steel at Higher Salinities.</title>
        <authorList>
            <person name="Garrison C.E."/>
            <person name="Price K.A."/>
            <person name="Field E.K."/>
        </authorList>
    </citation>
    <scope>NUCLEOTIDE SEQUENCE [LARGE SCALE GENOMIC DNA]</scope>
    <source>
        <strain evidence="7 8">P3</strain>
    </source>
</reference>
<keyword evidence="1" id="KW-0678">Repressor</keyword>
<dbReference type="InterPro" id="IPR000182">
    <property type="entry name" value="GNAT_dom"/>
</dbReference>
<name>A0A5R9GXB9_9PROT</name>
<dbReference type="AlphaFoldDB" id="A0A5R9GXB9"/>
<evidence type="ECO:0000256" key="1">
    <source>
        <dbReference type="ARBA" id="ARBA00022491"/>
    </source>
</evidence>